<organism evidence="1 2">
    <name type="scientific">Candidatus Pullilachnospira gallistercoris</name>
    <dbReference type="NCBI Taxonomy" id="2840911"/>
    <lineage>
        <taxon>Bacteria</taxon>
        <taxon>Bacillati</taxon>
        <taxon>Bacillota</taxon>
        <taxon>Clostridia</taxon>
        <taxon>Lachnospirales</taxon>
        <taxon>Lachnospiraceae</taxon>
        <taxon>Lachnospiraceae incertae sedis</taxon>
        <taxon>Candidatus Pullilachnospira</taxon>
    </lineage>
</organism>
<dbReference type="EMBL" id="DVHM01000151">
    <property type="protein sequence ID" value="HIR71430.1"/>
    <property type="molecule type" value="Genomic_DNA"/>
</dbReference>
<sequence>MMNISGKKKELYIGSDRETFDRICSLLADAGIPFHHKTEDTSANASPVRGYSIGIAGRAPAGTTLYYIYVSAKDYETASALLFNGKKNI</sequence>
<proteinExistence type="predicted"/>
<reference evidence="1" key="1">
    <citation type="submission" date="2020-10" db="EMBL/GenBank/DDBJ databases">
        <authorList>
            <person name="Gilroy R."/>
        </authorList>
    </citation>
    <scope>NUCLEOTIDE SEQUENCE</scope>
    <source>
        <strain evidence="1">ChiSjej5B23-6657</strain>
    </source>
</reference>
<reference evidence="1" key="2">
    <citation type="journal article" date="2021" name="PeerJ">
        <title>Extensive microbial diversity within the chicken gut microbiome revealed by metagenomics and culture.</title>
        <authorList>
            <person name="Gilroy R."/>
            <person name="Ravi A."/>
            <person name="Getino M."/>
            <person name="Pursley I."/>
            <person name="Horton D.L."/>
            <person name="Alikhan N.F."/>
            <person name="Baker D."/>
            <person name="Gharbi K."/>
            <person name="Hall N."/>
            <person name="Watson M."/>
            <person name="Adriaenssens E.M."/>
            <person name="Foster-Nyarko E."/>
            <person name="Jarju S."/>
            <person name="Secka A."/>
            <person name="Antonio M."/>
            <person name="Oren A."/>
            <person name="Chaudhuri R.R."/>
            <person name="La Ragione R."/>
            <person name="Hildebrand F."/>
            <person name="Pallen M.J."/>
        </authorList>
    </citation>
    <scope>NUCLEOTIDE SEQUENCE</scope>
    <source>
        <strain evidence="1">ChiSjej5B23-6657</strain>
    </source>
</reference>
<dbReference type="AlphaFoldDB" id="A0A9D1EAL8"/>
<accession>A0A9D1EAL8</accession>
<gene>
    <name evidence="1" type="ORF">IAA55_09125</name>
</gene>
<name>A0A9D1EAL8_9FIRM</name>
<protein>
    <submittedName>
        <fullName evidence="1">Uncharacterized protein</fullName>
    </submittedName>
</protein>
<comment type="caution">
    <text evidence="1">The sequence shown here is derived from an EMBL/GenBank/DDBJ whole genome shotgun (WGS) entry which is preliminary data.</text>
</comment>
<evidence type="ECO:0000313" key="1">
    <source>
        <dbReference type="EMBL" id="HIR71430.1"/>
    </source>
</evidence>
<evidence type="ECO:0000313" key="2">
    <source>
        <dbReference type="Proteomes" id="UP000823912"/>
    </source>
</evidence>
<dbReference type="Proteomes" id="UP000823912">
    <property type="component" value="Unassembled WGS sequence"/>
</dbReference>